<dbReference type="HOGENOM" id="CLU_3112096_0_0_1"/>
<protein>
    <submittedName>
        <fullName evidence="2">Uncharacterized protein</fullName>
    </submittedName>
</protein>
<proteinExistence type="predicted"/>
<sequence>MSAGANVVDAEDAVPPISEREPLLTSTKPSHYTVVVTTSQDDEIAEVADAA</sequence>
<name>A0A0C9ZCM7_9AGAM</name>
<keyword evidence="3" id="KW-1185">Reference proteome</keyword>
<evidence type="ECO:0000256" key="1">
    <source>
        <dbReference type="SAM" id="MobiDB-lite"/>
    </source>
</evidence>
<dbReference type="Proteomes" id="UP000054018">
    <property type="component" value="Unassembled WGS sequence"/>
</dbReference>
<dbReference type="AlphaFoldDB" id="A0A0C9ZCM7"/>
<evidence type="ECO:0000313" key="3">
    <source>
        <dbReference type="Proteomes" id="UP000054018"/>
    </source>
</evidence>
<organism evidence="2 3">
    <name type="scientific">Pisolithus microcarpus 441</name>
    <dbReference type="NCBI Taxonomy" id="765257"/>
    <lineage>
        <taxon>Eukaryota</taxon>
        <taxon>Fungi</taxon>
        <taxon>Dikarya</taxon>
        <taxon>Basidiomycota</taxon>
        <taxon>Agaricomycotina</taxon>
        <taxon>Agaricomycetes</taxon>
        <taxon>Agaricomycetidae</taxon>
        <taxon>Boletales</taxon>
        <taxon>Sclerodermatineae</taxon>
        <taxon>Pisolithaceae</taxon>
        <taxon>Pisolithus</taxon>
    </lineage>
</organism>
<evidence type="ECO:0000313" key="2">
    <source>
        <dbReference type="EMBL" id="KIK20192.1"/>
    </source>
</evidence>
<feature type="region of interest" description="Disordered" evidence="1">
    <location>
        <begin position="1"/>
        <end position="24"/>
    </location>
</feature>
<reference evidence="3" key="2">
    <citation type="submission" date="2015-01" db="EMBL/GenBank/DDBJ databases">
        <title>Evolutionary Origins and Diversification of the Mycorrhizal Mutualists.</title>
        <authorList>
            <consortium name="DOE Joint Genome Institute"/>
            <consortium name="Mycorrhizal Genomics Consortium"/>
            <person name="Kohler A."/>
            <person name="Kuo A."/>
            <person name="Nagy L.G."/>
            <person name="Floudas D."/>
            <person name="Copeland A."/>
            <person name="Barry K.W."/>
            <person name="Cichocki N."/>
            <person name="Veneault-Fourrey C."/>
            <person name="LaButti K."/>
            <person name="Lindquist E.A."/>
            <person name="Lipzen A."/>
            <person name="Lundell T."/>
            <person name="Morin E."/>
            <person name="Murat C."/>
            <person name="Riley R."/>
            <person name="Ohm R."/>
            <person name="Sun H."/>
            <person name="Tunlid A."/>
            <person name="Henrissat B."/>
            <person name="Grigoriev I.V."/>
            <person name="Hibbett D.S."/>
            <person name="Martin F."/>
        </authorList>
    </citation>
    <scope>NUCLEOTIDE SEQUENCE [LARGE SCALE GENOMIC DNA]</scope>
    <source>
        <strain evidence="3">441</strain>
    </source>
</reference>
<accession>A0A0C9ZCM7</accession>
<gene>
    <name evidence="2" type="ORF">PISMIDRAFT_682469</name>
</gene>
<dbReference type="EMBL" id="KN833770">
    <property type="protein sequence ID" value="KIK20192.1"/>
    <property type="molecule type" value="Genomic_DNA"/>
</dbReference>
<feature type="non-terminal residue" evidence="2">
    <location>
        <position position="51"/>
    </location>
</feature>
<reference evidence="2 3" key="1">
    <citation type="submission" date="2014-04" db="EMBL/GenBank/DDBJ databases">
        <authorList>
            <consortium name="DOE Joint Genome Institute"/>
            <person name="Kuo A."/>
            <person name="Kohler A."/>
            <person name="Costa M.D."/>
            <person name="Nagy L.G."/>
            <person name="Floudas D."/>
            <person name="Copeland A."/>
            <person name="Barry K.W."/>
            <person name="Cichocki N."/>
            <person name="Veneault-Fourrey C."/>
            <person name="LaButti K."/>
            <person name="Lindquist E.A."/>
            <person name="Lipzen A."/>
            <person name="Lundell T."/>
            <person name="Morin E."/>
            <person name="Murat C."/>
            <person name="Sun H."/>
            <person name="Tunlid A."/>
            <person name="Henrissat B."/>
            <person name="Grigoriev I.V."/>
            <person name="Hibbett D.S."/>
            <person name="Martin F."/>
            <person name="Nordberg H.P."/>
            <person name="Cantor M.N."/>
            <person name="Hua S.X."/>
        </authorList>
    </citation>
    <scope>NUCLEOTIDE SEQUENCE [LARGE SCALE GENOMIC DNA]</scope>
    <source>
        <strain evidence="2 3">441</strain>
    </source>
</reference>